<accession>G4NLY2</accession>
<dbReference type="AlphaFoldDB" id="G4NLY2"/>
<organism evidence="1 2">
    <name type="scientific">Chlamydia trachomatis serovar A (strain A2497)</name>
    <dbReference type="NCBI Taxonomy" id="580047"/>
    <lineage>
        <taxon>Bacteria</taxon>
        <taxon>Pseudomonadati</taxon>
        <taxon>Chlamydiota</taxon>
        <taxon>Chlamydiia</taxon>
        <taxon>Chlamydiales</taxon>
        <taxon>Chlamydiaceae</taxon>
        <taxon>Chlamydia/Chlamydophila group</taxon>
        <taxon>Chlamydia</taxon>
    </lineage>
</organism>
<dbReference type="PATRIC" id="fig|580047.4.peg.922"/>
<evidence type="ECO:0000313" key="2">
    <source>
        <dbReference type="Proteomes" id="UP000009287"/>
    </source>
</evidence>
<reference evidence="1 2" key="1">
    <citation type="journal article" date="2011" name="J. Exp. Med.">
        <title>A live-attenuated chlamydial vaccine protects against trachoma in nonhuman primates.</title>
        <authorList>
            <person name="Kari L."/>
            <person name="Whitmire W.M."/>
            <person name="Olivares-Zavaleta N."/>
            <person name="Goheen M.M."/>
            <person name="Taylor L.D."/>
            <person name="Carlson J.H."/>
            <person name="Sturdevant G.L."/>
            <person name="Lu C."/>
            <person name="Bakios L.E."/>
            <person name="Randall L.B."/>
            <person name="Parnell M.J."/>
            <person name="Zhong G."/>
            <person name="Caldwell H.D."/>
        </authorList>
    </citation>
    <scope>NUCLEOTIDE SEQUENCE [LARGE SCALE GENOMIC DNA]</scope>
    <source>
        <strain evidence="1 2">A2497</strain>
    </source>
</reference>
<evidence type="ECO:0000313" key="1">
    <source>
        <dbReference type="EMBL" id="AEP35736.1"/>
    </source>
</evidence>
<sequence>MGYTMQKLTVQGKRHKPKISWTESLPLLCHSNVIDGNAKDKNIGI</sequence>
<dbReference type="Proteomes" id="UP000009287">
    <property type="component" value="Chromosome"/>
</dbReference>
<name>G4NLY2_CHLT4</name>
<gene>
    <name evidence="1" type="ordered locus">CTO_1019</name>
</gene>
<dbReference type="KEGG" id="cra:CTO_1019"/>
<protein>
    <submittedName>
        <fullName evidence="1">Uncharacterized protein</fullName>
    </submittedName>
</protein>
<dbReference type="EMBL" id="CP002401">
    <property type="protein sequence ID" value="AEP35736.1"/>
    <property type="molecule type" value="Genomic_DNA"/>
</dbReference>
<proteinExistence type="predicted"/>